<proteinExistence type="predicted"/>
<evidence type="ECO:0000259" key="2">
    <source>
        <dbReference type="SMART" id="SM00014"/>
    </source>
</evidence>
<feature type="transmembrane region" description="Helical" evidence="1">
    <location>
        <begin position="128"/>
        <end position="145"/>
    </location>
</feature>
<evidence type="ECO:0000256" key="1">
    <source>
        <dbReference type="SAM" id="Phobius"/>
    </source>
</evidence>
<keyword evidence="1" id="KW-0812">Transmembrane</keyword>
<feature type="transmembrane region" description="Helical" evidence="1">
    <location>
        <begin position="237"/>
        <end position="255"/>
    </location>
</feature>
<feature type="transmembrane region" description="Helical" evidence="1">
    <location>
        <begin position="205"/>
        <end position="225"/>
    </location>
</feature>
<dbReference type="SMART" id="SM00014">
    <property type="entry name" value="acidPPc"/>
    <property type="match status" value="1"/>
</dbReference>
<dbReference type="EMBL" id="FNZA01000001">
    <property type="protein sequence ID" value="SEI60383.1"/>
    <property type="molecule type" value="Genomic_DNA"/>
</dbReference>
<keyword evidence="1" id="KW-1133">Transmembrane helix</keyword>
<dbReference type="Gene3D" id="1.20.144.10">
    <property type="entry name" value="Phosphatidic acid phosphatase type 2/haloperoxidase"/>
    <property type="match status" value="1"/>
</dbReference>
<gene>
    <name evidence="3" type="ORF">SAMN04488058_101107</name>
</gene>
<keyword evidence="1" id="KW-0472">Membrane</keyword>
<evidence type="ECO:0000313" key="4">
    <source>
        <dbReference type="Proteomes" id="UP000199223"/>
    </source>
</evidence>
<name>A0A1H6RX93_9DEIO</name>
<dbReference type="AlphaFoldDB" id="A0A1H6RX93"/>
<dbReference type="Proteomes" id="UP000199223">
    <property type="component" value="Unassembled WGS sequence"/>
</dbReference>
<dbReference type="PANTHER" id="PTHR14969">
    <property type="entry name" value="SPHINGOSINE-1-PHOSPHATE PHOSPHOHYDROLASE"/>
    <property type="match status" value="1"/>
</dbReference>
<dbReference type="PANTHER" id="PTHR14969:SF13">
    <property type="entry name" value="AT30094P"/>
    <property type="match status" value="1"/>
</dbReference>
<sequence length="273" mass="28649">MDPFWLAITNLGRDEVFIVALTLYTLLVSPRGGRDLGVAFALSYLVNTALKYGLNLPRPFTADPALASEAARATAGGPGLPSGHTQMSTVLWGGIAAQLRRRAFTLFAVVLITLITLSRLVLNVHFPSDVIVGLLLGVTFALLGVRGRFDNLGAGRWLIPLAVLGLCLVLPASTPREYSAGLGLLAGYWAGRPEFAPPRDLTGRVIVGVGGLALVFAVFLGLGALTAGLGDAPILRALRYAAVVLAALHLVPGLLRRWLPSAPAAHALERAPA</sequence>
<organism evidence="3 4">
    <name type="scientific">Deinococcus reticulitermitis</name>
    <dbReference type="NCBI Taxonomy" id="856736"/>
    <lineage>
        <taxon>Bacteria</taxon>
        <taxon>Thermotogati</taxon>
        <taxon>Deinococcota</taxon>
        <taxon>Deinococci</taxon>
        <taxon>Deinococcales</taxon>
        <taxon>Deinococcaceae</taxon>
        <taxon>Deinococcus</taxon>
    </lineage>
</organism>
<feature type="transmembrane region" description="Helical" evidence="1">
    <location>
        <begin position="157"/>
        <end position="174"/>
    </location>
</feature>
<reference evidence="4" key="1">
    <citation type="submission" date="2016-10" db="EMBL/GenBank/DDBJ databases">
        <authorList>
            <person name="Varghese N."/>
            <person name="Submissions S."/>
        </authorList>
    </citation>
    <scope>NUCLEOTIDE SEQUENCE [LARGE SCALE GENOMIC DNA]</scope>
    <source>
        <strain evidence="4">CGMCC 1.10218</strain>
    </source>
</reference>
<evidence type="ECO:0000313" key="3">
    <source>
        <dbReference type="EMBL" id="SEI60383.1"/>
    </source>
</evidence>
<dbReference type="OrthoDB" id="9789113at2"/>
<keyword evidence="4" id="KW-1185">Reference proteome</keyword>
<dbReference type="Pfam" id="PF01569">
    <property type="entry name" value="PAP2"/>
    <property type="match status" value="1"/>
</dbReference>
<accession>A0A1H6RX93</accession>
<dbReference type="InterPro" id="IPR036938">
    <property type="entry name" value="PAP2/HPO_sf"/>
</dbReference>
<feature type="domain" description="Phosphatidic acid phosphatase type 2/haloperoxidase" evidence="2">
    <location>
        <begin position="33"/>
        <end position="145"/>
    </location>
</feature>
<dbReference type="InterPro" id="IPR000326">
    <property type="entry name" value="PAP2/HPO"/>
</dbReference>
<dbReference type="RefSeq" id="WP_092262509.1">
    <property type="nucleotide sequence ID" value="NZ_FNZA01000001.1"/>
</dbReference>
<protein>
    <submittedName>
        <fullName evidence="3">PAP2 superfamily protein</fullName>
    </submittedName>
</protein>
<dbReference type="SUPFAM" id="SSF48317">
    <property type="entry name" value="Acid phosphatase/Vanadium-dependent haloperoxidase"/>
    <property type="match status" value="1"/>
</dbReference>
<feature type="transmembrane region" description="Helical" evidence="1">
    <location>
        <begin position="103"/>
        <end position="122"/>
    </location>
</feature>
<dbReference type="STRING" id="856736.SAMN04488058_101107"/>